<dbReference type="Gene3D" id="2.40.10.10">
    <property type="entry name" value="Trypsin-like serine proteases"/>
    <property type="match status" value="1"/>
</dbReference>
<dbReference type="SMART" id="SM00020">
    <property type="entry name" value="Tryp_SPc"/>
    <property type="match status" value="1"/>
</dbReference>
<protein>
    <submittedName>
        <fullName evidence="4">FG-GAP-like repeat-containing protein</fullName>
    </submittedName>
</protein>
<dbReference type="InterPro" id="IPR009003">
    <property type="entry name" value="Peptidase_S1_PA"/>
</dbReference>
<reference evidence="4 5" key="1">
    <citation type="submission" date="2023-09" db="EMBL/GenBank/DDBJ databases">
        <title>Streptomyces sp. nov.: A antagonism against Alternaria gaisen Producing Streptochlin, Isolated from Tamarix root soil.</title>
        <authorList>
            <person name="Chen Y."/>
        </authorList>
    </citation>
    <scope>NUCLEOTIDE SEQUENCE [LARGE SCALE GENOMIC DNA]</scope>
    <source>
        <strain evidence="4 5">TRM76323</strain>
    </source>
</reference>
<name>A0ABU3QU16_9ACTN</name>
<dbReference type="SUPFAM" id="SSF50494">
    <property type="entry name" value="Trypsin-like serine proteases"/>
    <property type="match status" value="1"/>
</dbReference>
<dbReference type="EMBL" id="JAWCTQ010000054">
    <property type="protein sequence ID" value="MDT9686051.1"/>
    <property type="molecule type" value="Genomic_DNA"/>
</dbReference>
<gene>
    <name evidence="4" type="ORF">RND61_28855</name>
</gene>
<evidence type="ECO:0000313" key="5">
    <source>
        <dbReference type="Proteomes" id="UP001250181"/>
    </source>
</evidence>
<dbReference type="PROSITE" id="PS50240">
    <property type="entry name" value="TRYPSIN_DOM"/>
    <property type="match status" value="1"/>
</dbReference>
<keyword evidence="5" id="KW-1185">Reference proteome</keyword>
<dbReference type="SUPFAM" id="SSF69318">
    <property type="entry name" value="Integrin alpha N-terminal domain"/>
    <property type="match status" value="1"/>
</dbReference>
<evidence type="ECO:0000313" key="4">
    <source>
        <dbReference type="EMBL" id="MDT9686051.1"/>
    </source>
</evidence>
<comment type="caution">
    <text evidence="4">The sequence shown here is derived from an EMBL/GenBank/DDBJ whole genome shotgun (WGS) entry which is preliminary data.</text>
</comment>
<dbReference type="PANTHER" id="PTHR24260:SF136">
    <property type="entry name" value="GH08193P-RELATED"/>
    <property type="match status" value="1"/>
</dbReference>
<dbReference type="InterPro" id="IPR051333">
    <property type="entry name" value="CLIP_Serine_Protease"/>
</dbReference>
<feature type="domain" description="Peptidase S1" evidence="3">
    <location>
        <begin position="33"/>
        <end position="255"/>
    </location>
</feature>
<dbReference type="InterPro" id="IPR001314">
    <property type="entry name" value="Peptidase_S1A"/>
</dbReference>
<dbReference type="InterPro" id="IPR001254">
    <property type="entry name" value="Trypsin_dom"/>
</dbReference>
<dbReference type="Pfam" id="PF00089">
    <property type="entry name" value="Trypsin"/>
    <property type="match status" value="1"/>
</dbReference>
<dbReference type="Proteomes" id="UP001250181">
    <property type="component" value="Unassembled WGS sequence"/>
</dbReference>
<evidence type="ECO:0000256" key="1">
    <source>
        <dbReference type="ARBA" id="ARBA00022729"/>
    </source>
</evidence>
<accession>A0ABU3QU16</accession>
<keyword evidence="1 2" id="KW-0732">Signal</keyword>
<feature type="signal peptide" evidence="2">
    <location>
        <begin position="1"/>
        <end position="33"/>
    </location>
</feature>
<sequence>MLRRRSVRSRRLAALAVVAVAAPLALSTTSGHAVTGPVVTDNSYAFTARLVIGEGDSMRACSGALVDTRWIMTAASCFGNGLTELNPGKPPLKTVATVGRADLTATTGYVSDIVELVPRPGRDLVLARLAAPATGIAPVPVSTTPAAAGDTVTTAGYGRTRTEWAPLQLHTATFGVDGVTDSTINITGRTSDDAICKGDTGGPLLRQQNGRLELVGINSRSWQGGCFGTDPAETRTNAIDTRVDGLGPWTALVTGARWGQAGENADASQELSGDFDGDGRTDTAVLHKYAPTASGANHTALWKFTSTASGTYNPVRAWDNLSSSPASWNWDASKSVAGDFNADGRTDIAVLYNNGRQADGTYRTTLWTFASNGAGFDAPVVRWNSGTGSWNWDRSKPVAGDFNGDGRADIAVFYNNGQRADGANETTLWTFASNGAGFDAPVVRWNSGTGSWNWDRSKPVAGDFNGDGRVDIAVFYNNGQRADGTNETTLWTFASNGAGFDAPVVRWNSGTGSWNWDRSKPVAGDFNGDGKVDIAVLYNNGQQTDQSYRTTLWTFTSNGTGFDTPVAKWNSGTLSWNWDRSKPTTGDFNADGRTDIAVLYNNGQQTDGTYRTGLWRFTSTGTAFASPVRIWDSNDIAD</sequence>
<dbReference type="RefSeq" id="WP_315881085.1">
    <property type="nucleotide sequence ID" value="NZ_JAWCTQ010000054.1"/>
</dbReference>
<dbReference type="InterPro" id="IPR043504">
    <property type="entry name" value="Peptidase_S1_PA_chymotrypsin"/>
</dbReference>
<feature type="chain" id="PRO_5046079246" evidence="2">
    <location>
        <begin position="34"/>
        <end position="638"/>
    </location>
</feature>
<dbReference type="InterPro" id="IPR028994">
    <property type="entry name" value="Integrin_alpha_N"/>
</dbReference>
<organism evidence="4 5">
    <name type="scientific">Streptomyces tamarix</name>
    <dbReference type="NCBI Taxonomy" id="3078565"/>
    <lineage>
        <taxon>Bacteria</taxon>
        <taxon>Bacillati</taxon>
        <taxon>Actinomycetota</taxon>
        <taxon>Actinomycetes</taxon>
        <taxon>Kitasatosporales</taxon>
        <taxon>Streptomycetaceae</taxon>
        <taxon>Streptomyces</taxon>
    </lineage>
</organism>
<dbReference type="Gene3D" id="2.40.128.340">
    <property type="match status" value="3"/>
</dbReference>
<evidence type="ECO:0000256" key="2">
    <source>
        <dbReference type="SAM" id="SignalP"/>
    </source>
</evidence>
<dbReference type="Pfam" id="PF13517">
    <property type="entry name" value="FG-GAP_3"/>
    <property type="match status" value="2"/>
</dbReference>
<dbReference type="InterPro" id="IPR013517">
    <property type="entry name" value="FG-GAP"/>
</dbReference>
<dbReference type="PRINTS" id="PR00722">
    <property type="entry name" value="CHYMOTRYPSIN"/>
</dbReference>
<evidence type="ECO:0000259" key="3">
    <source>
        <dbReference type="PROSITE" id="PS50240"/>
    </source>
</evidence>
<proteinExistence type="predicted"/>
<dbReference type="PANTHER" id="PTHR24260">
    <property type="match status" value="1"/>
</dbReference>